<protein>
    <submittedName>
        <fullName evidence="2">Uncharacterized protein</fullName>
    </submittedName>
</protein>
<feature type="region of interest" description="Disordered" evidence="1">
    <location>
        <begin position="1"/>
        <end position="44"/>
    </location>
</feature>
<accession>A0A167J580</accession>
<comment type="caution">
    <text evidence="2">The sequence shown here is derived from an EMBL/GenBank/DDBJ whole genome shotgun (WGS) entry which is preliminary data.</text>
</comment>
<feature type="compositionally biased region" description="Low complexity" evidence="1">
    <location>
        <begin position="10"/>
        <end position="44"/>
    </location>
</feature>
<dbReference type="AlphaFoldDB" id="A0A167J580"/>
<gene>
    <name evidence="2" type="ORF">BBO_01432</name>
</gene>
<proteinExistence type="predicted"/>
<name>A0A167J580_9HYPO</name>
<reference evidence="2 3" key="1">
    <citation type="journal article" date="2016" name="Genome Biol. Evol.">
        <title>Divergent and convergent evolution of fungal pathogenicity.</title>
        <authorList>
            <person name="Shang Y."/>
            <person name="Xiao G."/>
            <person name="Zheng P."/>
            <person name="Cen K."/>
            <person name="Zhan S."/>
            <person name="Wang C."/>
        </authorList>
    </citation>
    <scope>NUCLEOTIDE SEQUENCE [LARGE SCALE GENOMIC DNA]</scope>
    <source>
        <strain evidence="2 3">RCEF 3172</strain>
    </source>
</reference>
<evidence type="ECO:0000313" key="2">
    <source>
        <dbReference type="EMBL" id="OAA49797.1"/>
    </source>
</evidence>
<evidence type="ECO:0000313" key="3">
    <source>
        <dbReference type="Proteomes" id="UP000076863"/>
    </source>
</evidence>
<dbReference type="Proteomes" id="UP000076863">
    <property type="component" value="Unassembled WGS sequence"/>
</dbReference>
<keyword evidence="3" id="KW-1185">Reference proteome</keyword>
<sequence>MPDNKTPKPASTSGTTLSTGAASSTATTSPTGATGGCSATTAATSSNTAALEKMVLERDQDLIDCLIKGEQSRVDRRRG</sequence>
<evidence type="ECO:0000256" key="1">
    <source>
        <dbReference type="SAM" id="MobiDB-lite"/>
    </source>
</evidence>
<dbReference type="EMBL" id="AZHA01000003">
    <property type="protein sequence ID" value="OAA49797.1"/>
    <property type="molecule type" value="Genomic_DNA"/>
</dbReference>
<organism evidence="2 3">
    <name type="scientific">Beauveria brongniartii RCEF 3172</name>
    <dbReference type="NCBI Taxonomy" id="1081107"/>
    <lineage>
        <taxon>Eukaryota</taxon>
        <taxon>Fungi</taxon>
        <taxon>Dikarya</taxon>
        <taxon>Ascomycota</taxon>
        <taxon>Pezizomycotina</taxon>
        <taxon>Sordariomycetes</taxon>
        <taxon>Hypocreomycetidae</taxon>
        <taxon>Hypocreales</taxon>
        <taxon>Cordycipitaceae</taxon>
        <taxon>Beauveria</taxon>
        <taxon>Beauveria brongniartii</taxon>
    </lineage>
</organism>